<keyword evidence="3" id="KW-1185">Reference proteome</keyword>
<organism evidence="2 3">
    <name type="scientific">Facklamia miroungae</name>
    <dbReference type="NCBI Taxonomy" id="120956"/>
    <lineage>
        <taxon>Bacteria</taxon>
        <taxon>Bacillati</taxon>
        <taxon>Bacillota</taxon>
        <taxon>Bacilli</taxon>
        <taxon>Lactobacillales</taxon>
        <taxon>Aerococcaceae</taxon>
        <taxon>Facklamia</taxon>
    </lineage>
</organism>
<dbReference type="Proteomes" id="UP000199708">
    <property type="component" value="Unassembled WGS sequence"/>
</dbReference>
<feature type="compositionally biased region" description="Basic and acidic residues" evidence="1">
    <location>
        <begin position="218"/>
        <end position="235"/>
    </location>
</feature>
<protein>
    <submittedName>
        <fullName evidence="2">HKD family nuclease</fullName>
    </submittedName>
</protein>
<feature type="region of interest" description="Disordered" evidence="1">
    <location>
        <begin position="193"/>
        <end position="256"/>
    </location>
</feature>
<dbReference type="RefSeq" id="WP_090289418.1">
    <property type="nucleotide sequence ID" value="NZ_FNCK01000003.1"/>
</dbReference>
<dbReference type="AlphaFoldDB" id="A0A1G7RE61"/>
<sequence length="433" mass="48701">MLKLHNQPFDGSFGEIIKDWLKQSNGDFYVISAFAKNSGVLLLGKEVEKLRQNGGTATFIVGIDLEGTSVEALKNLLRISDNLYVVHSENIVTFHPKIYSLIENDTIKLAVGSNNLTKGGLYNNFESSMITYKSLGEVSIEQELKKTIKNFTKDENDFVMSIKSENDIEELHGMGYIKLERELQIEIINKKAKTPSEKKEPEEKKFGKIKVINSTNNKRPETNDEDADQKLKVESGSELVTTAPKTDNTSKDVDTQSPIMISGSEEQVINDVFWFEARKLTGGSRNILDLSKSGNLQEGSAEETTYFKNHDEVHGGVKFFGLDPEKPSEKDITLNFNGENYAPATIKYAEGNSNWRIQIKGYNKNNIPITSVIGTNMIDQILMFEGVSDEQYILNIIPHDKLNLLQENSVFWATNGRSSTGRKFGYIIKELEE</sequence>
<evidence type="ECO:0000256" key="1">
    <source>
        <dbReference type="SAM" id="MobiDB-lite"/>
    </source>
</evidence>
<dbReference type="OrthoDB" id="9802848at2"/>
<evidence type="ECO:0000313" key="3">
    <source>
        <dbReference type="Proteomes" id="UP000199708"/>
    </source>
</evidence>
<dbReference type="EMBL" id="FNCK01000003">
    <property type="protein sequence ID" value="SDG08924.1"/>
    <property type="molecule type" value="Genomic_DNA"/>
</dbReference>
<accession>A0A1G7RE61</accession>
<name>A0A1G7RE61_9LACT</name>
<feature type="compositionally biased region" description="Basic and acidic residues" evidence="1">
    <location>
        <begin position="194"/>
        <end position="206"/>
    </location>
</feature>
<proteinExistence type="predicted"/>
<reference evidence="2 3" key="1">
    <citation type="submission" date="2016-10" db="EMBL/GenBank/DDBJ databases">
        <authorList>
            <person name="de Groot N.N."/>
        </authorList>
    </citation>
    <scope>NUCLEOTIDE SEQUENCE [LARGE SCALE GENOMIC DNA]</scope>
    <source>
        <strain evidence="2 3">ATCC BAA-466</strain>
    </source>
</reference>
<feature type="compositionally biased region" description="Polar residues" evidence="1">
    <location>
        <begin position="238"/>
        <end position="247"/>
    </location>
</feature>
<evidence type="ECO:0000313" key="2">
    <source>
        <dbReference type="EMBL" id="SDG08924.1"/>
    </source>
</evidence>
<gene>
    <name evidence="2" type="ORF">SAMN05421791_1034</name>
</gene>
<dbReference type="Gene3D" id="3.30.870.10">
    <property type="entry name" value="Endonuclease Chain A"/>
    <property type="match status" value="1"/>
</dbReference>
<dbReference type="CDD" id="cd09117">
    <property type="entry name" value="PLDc_Bfil_DEXD_like"/>
    <property type="match status" value="1"/>
</dbReference>